<dbReference type="Gene3D" id="1.50.10.20">
    <property type="match status" value="2"/>
</dbReference>
<name>A0A366H1X3_9BACT</name>
<proteinExistence type="predicted"/>
<keyword evidence="2" id="KW-1185">Reference proteome</keyword>
<gene>
    <name evidence="1" type="ORF">DES53_12144</name>
</gene>
<dbReference type="InterPro" id="IPR008930">
    <property type="entry name" value="Terpenoid_cyclase/PrenylTrfase"/>
</dbReference>
<reference evidence="1 2" key="1">
    <citation type="submission" date="2018-06" db="EMBL/GenBank/DDBJ databases">
        <title>Genomic Encyclopedia of Type Strains, Phase IV (KMG-IV): sequencing the most valuable type-strain genomes for metagenomic binning, comparative biology and taxonomic classification.</title>
        <authorList>
            <person name="Goeker M."/>
        </authorList>
    </citation>
    <scope>NUCLEOTIDE SEQUENCE [LARGE SCALE GENOMIC DNA]</scope>
    <source>
        <strain evidence="1 2">DSM 25532</strain>
    </source>
</reference>
<evidence type="ECO:0008006" key="3">
    <source>
        <dbReference type="Google" id="ProtNLM"/>
    </source>
</evidence>
<protein>
    <recommendedName>
        <fullName evidence="3">Prenyltransferase/squalene oxidase-like repeat protein</fullName>
    </recommendedName>
</protein>
<dbReference type="AlphaFoldDB" id="A0A366H1X3"/>
<organism evidence="1 2">
    <name type="scientific">Roseimicrobium gellanilyticum</name>
    <dbReference type="NCBI Taxonomy" id="748857"/>
    <lineage>
        <taxon>Bacteria</taxon>
        <taxon>Pseudomonadati</taxon>
        <taxon>Verrucomicrobiota</taxon>
        <taxon>Verrucomicrobiia</taxon>
        <taxon>Verrucomicrobiales</taxon>
        <taxon>Verrucomicrobiaceae</taxon>
        <taxon>Roseimicrobium</taxon>
    </lineage>
</organism>
<evidence type="ECO:0000313" key="1">
    <source>
        <dbReference type="EMBL" id="RBP35524.1"/>
    </source>
</evidence>
<dbReference type="Proteomes" id="UP000253426">
    <property type="component" value="Unassembled WGS sequence"/>
</dbReference>
<comment type="caution">
    <text evidence="1">The sequence shown here is derived from an EMBL/GenBank/DDBJ whole genome shotgun (WGS) entry which is preliminary data.</text>
</comment>
<accession>A0A366H1X3</accession>
<dbReference type="EMBL" id="QNRR01000021">
    <property type="protein sequence ID" value="RBP35524.1"/>
    <property type="molecule type" value="Genomic_DNA"/>
</dbReference>
<dbReference type="SUPFAM" id="SSF48239">
    <property type="entry name" value="Terpenoid cyclases/Protein prenyltransferases"/>
    <property type="match status" value="1"/>
</dbReference>
<sequence>MGWTKALWAFLAFGTCLTHLSTAQVAGSTSPSFFAGRGRMMGGCCDLSLPALSVLLSASQVGFDRSAMNMLPHSLQKRATRFLVSVLGAGLCVGSSLPSQAQAPGDAEAPPISPAVKQSVDRAVAWLLQQQRAQGCYLDENRGDAVPQHSGAITSLVIMALSSVGHMPTDPTPEGRSLNRALRFMVDNVVPTDTGYLGQADRSRMYGHGIMSLMYAEMVGQTLDDEMDKKIRSRLQRAVDVIMRSQDVVKSEANRGGWRYEPGSSDSDISVSVWQVMSLRAAKNAGLDVPKEAIDKAVEYIKRSYRSDRNPDGTPKNMEAAFSYEPYGGRQTFSTTAAGILSLQVCGEYEAPEVIGGANFLMKNPPAPSEAWFFYGTYYYAQGMYQRGGEQAAVARQKTEQMLLELQQPNGSWQPRNGNERSAGPVYATALALLSLSVHHHFLPIYQK</sequence>
<evidence type="ECO:0000313" key="2">
    <source>
        <dbReference type="Proteomes" id="UP000253426"/>
    </source>
</evidence>